<protein>
    <submittedName>
        <fullName evidence="2">GAF domain-containing protein</fullName>
    </submittedName>
</protein>
<dbReference type="Proteomes" id="UP000602284">
    <property type="component" value="Unassembled WGS sequence"/>
</dbReference>
<dbReference type="SUPFAM" id="SSF55781">
    <property type="entry name" value="GAF domain-like"/>
    <property type="match status" value="1"/>
</dbReference>
<dbReference type="RefSeq" id="WP_201637641.1">
    <property type="nucleotide sequence ID" value="NZ_JAEQNB010000006.1"/>
</dbReference>
<dbReference type="Gene3D" id="3.30.450.40">
    <property type="match status" value="1"/>
</dbReference>
<evidence type="ECO:0000259" key="1">
    <source>
        <dbReference type="Pfam" id="PF13185"/>
    </source>
</evidence>
<dbReference type="InterPro" id="IPR029016">
    <property type="entry name" value="GAF-like_dom_sf"/>
</dbReference>
<dbReference type="EMBL" id="JAEQNB010000006">
    <property type="protein sequence ID" value="MBL0388689.1"/>
    <property type="molecule type" value="Genomic_DNA"/>
</dbReference>
<accession>A0ABS1JEG9</accession>
<feature type="domain" description="GAF" evidence="1">
    <location>
        <begin position="9"/>
        <end position="138"/>
    </location>
</feature>
<proteinExistence type="predicted"/>
<reference evidence="2 3" key="1">
    <citation type="submission" date="2021-01" db="EMBL/GenBank/DDBJ databases">
        <title>Tumebacillus sp. strain ITR2 16S ribosomal RNA gene Genome sequencing and assembly.</title>
        <authorList>
            <person name="Kang M."/>
        </authorList>
    </citation>
    <scope>NUCLEOTIDE SEQUENCE [LARGE SCALE GENOMIC DNA]</scope>
    <source>
        <strain evidence="2 3">ITR2</strain>
    </source>
</reference>
<gene>
    <name evidence="2" type="ORF">JJB07_18950</name>
</gene>
<evidence type="ECO:0000313" key="3">
    <source>
        <dbReference type="Proteomes" id="UP000602284"/>
    </source>
</evidence>
<comment type="caution">
    <text evidence="2">The sequence shown here is derived from an EMBL/GenBank/DDBJ whole genome shotgun (WGS) entry which is preliminary data.</text>
</comment>
<keyword evidence="3" id="KW-1185">Reference proteome</keyword>
<dbReference type="InterPro" id="IPR003018">
    <property type="entry name" value="GAF"/>
</dbReference>
<evidence type="ECO:0000313" key="2">
    <source>
        <dbReference type="EMBL" id="MBL0388689.1"/>
    </source>
</evidence>
<dbReference type="Pfam" id="PF13185">
    <property type="entry name" value="GAF_2"/>
    <property type="match status" value="1"/>
</dbReference>
<name>A0ABS1JEG9_9BACL</name>
<organism evidence="2 3">
    <name type="scientific">Tumebacillus amylolyticus</name>
    <dbReference type="NCBI Taxonomy" id="2801339"/>
    <lineage>
        <taxon>Bacteria</taxon>
        <taxon>Bacillati</taxon>
        <taxon>Bacillota</taxon>
        <taxon>Bacilli</taxon>
        <taxon>Bacillales</taxon>
        <taxon>Alicyclobacillaceae</taxon>
        <taxon>Tumebacillus</taxon>
    </lineage>
</organism>
<sequence>MIRQGEEIQKALDGLRLQVGVDFLALAIAEGDGQIRWVNASGNRNDRFKRIVLRPGKGIAGRVITLGRPIVVEGIVPKAGDDPREYPILLAEGLCCAVAVPVVCGSRVRGVLLMASRTERSFATSDVDAVLGLAERLGTVYSEV</sequence>